<dbReference type="FunFam" id="3.40.50.300:FF:000600">
    <property type="entry name" value="Nuclear valosin-containing protein-like"/>
    <property type="match status" value="1"/>
</dbReference>
<dbReference type="InterPro" id="IPR027417">
    <property type="entry name" value="P-loop_NTPase"/>
</dbReference>
<dbReference type="InterPro" id="IPR050168">
    <property type="entry name" value="AAA_ATPase_domain"/>
</dbReference>
<dbReference type="AlphaFoldDB" id="A0A6P4IH47"/>
<dbReference type="CDD" id="cd19511">
    <property type="entry name" value="RecA-like_CDC48_r2-like"/>
    <property type="match status" value="1"/>
</dbReference>
<dbReference type="Proteomes" id="UP001652661">
    <property type="component" value="Chromosome 3L"/>
</dbReference>
<protein>
    <submittedName>
        <fullName evidence="7">Nuclear valosin-containing protein-like isoform X1</fullName>
    </submittedName>
</protein>
<feature type="compositionally biased region" description="Basic and acidic residues" evidence="4">
    <location>
        <begin position="596"/>
        <end position="622"/>
    </location>
</feature>
<dbReference type="Pfam" id="PF17862">
    <property type="entry name" value="AAA_lid_3"/>
    <property type="match status" value="2"/>
</dbReference>
<dbReference type="SMART" id="SM00382">
    <property type="entry name" value="AAA"/>
    <property type="match status" value="2"/>
</dbReference>
<feature type="compositionally biased region" description="Basic and acidic residues" evidence="4">
    <location>
        <begin position="542"/>
        <end position="575"/>
    </location>
</feature>
<reference evidence="7" key="1">
    <citation type="submission" date="2025-08" db="UniProtKB">
        <authorList>
            <consortium name="RefSeq"/>
        </authorList>
    </citation>
    <scope>IDENTIFICATION</scope>
    <source>
        <strain evidence="7">14028-0561.14</strain>
        <tissue evidence="7">Whole fly</tissue>
    </source>
</reference>
<dbReference type="GO" id="GO:0016887">
    <property type="term" value="F:ATP hydrolysis activity"/>
    <property type="evidence" value="ECO:0007669"/>
    <property type="project" value="InterPro"/>
</dbReference>
<feature type="domain" description="AAA+ ATPase" evidence="5">
    <location>
        <begin position="299"/>
        <end position="438"/>
    </location>
</feature>
<evidence type="ECO:0000256" key="3">
    <source>
        <dbReference type="ARBA" id="ARBA00022840"/>
    </source>
</evidence>
<accession>A0A6P4IH47</accession>
<feature type="compositionally biased region" description="Acidic residues" evidence="4">
    <location>
        <begin position="642"/>
        <end position="651"/>
    </location>
</feature>
<dbReference type="PANTHER" id="PTHR23077:SF171">
    <property type="entry name" value="NUCLEAR VALOSIN-CONTAINING PROTEIN-LIKE"/>
    <property type="match status" value="1"/>
</dbReference>
<sequence length="1002" mass="111329">MEKTKPLLHDTLISNRVKKYLEEHVGETYLDIKQMTKELMNTYPDYRRRKFGPFKQLVHQAFSIISESYCLDKVESSDEGTSSQDSEVQPTTNNSVMSNMMNSLYSQDRKPAFKTFSEPIDISSGDEDLRNIESKNLNGDSFAKTVDEVTGPNVPPVLTASASGAAAVAAPTQGNALKRLMSDQPEMPVVAKKAAKPNVIQGSVGNDATVPKPVNKALKSVYSDSAVNSGKSNYQQQNNHQSNRGSSNRHRKYKKEIDVQHITECFREIGGMEDTLKELCEMFIHIKSPDFYFQLGLMPSRGILLHGPPGCGKTFLARAISGQLKMPLLEVPATELVGGISGESEERIREVFEQAVSFSPCVLFIDEIDAIAGDRQHAAKDMNRRIVSQLISSLDNMRMNELGHSVIVIAATTRPDVLDPGLRRIGRFDHEFALRIPTRKERREILRLQCETLTVDPKLNYDKIAELTPGYVGADLMALVCRAAHVAVKNRSLKKFRELHKANELNMTTVTLDDDEEAADRVSEKEVDVKPKGDADKEEDVEMKIKADGEKEEKEKEKVEKEAGAEGDKEENKEEEKEEVEIVVAAETKSPQKAAPKNDNEKDKSNDKEEEMAAKTETEASKEAAPTNGKIKKSTDSKMEVDEKEDEDEKENDPSKESSSENEYYEPTLAELTNFLDNPPDDFSDPNFCLTLADFLEAIKGMQPSAKREGFVTVPDTTWEDIGALHDIREELKLAVLAPVKYPDMLERLGLTAPSGVLLCGPPGCGKTLLAKAIANEAGINFISVKGPELMNMYVGESERAVRACFQRARNSAPCVIFFDEFDSLCPKRSEGGDGNNSGTRIVNQLLTEMDGVEERKGVYILAATNRPDIIDPAILRPGRLDTILYVGLPEESERADILKATTKNGKRPLLADDVNLDKIAAQTEGYTGADLAGLVKQASMFALRQSLNDGNTNLDDLCVRNKHFKEALLQLRPSVNEQDRKIYNKLREKYAAPRVPIFNNK</sequence>
<dbReference type="InterPro" id="IPR003960">
    <property type="entry name" value="ATPase_AAA_CS"/>
</dbReference>
<dbReference type="GO" id="GO:1990275">
    <property type="term" value="F:preribosome binding"/>
    <property type="evidence" value="ECO:0007669"/>
    <property type="project" value="TreeGrafter"/>
</dbReference>
<feature type="compositionally biased region" description="Polar residues" evidence="4">
    <location>
        <begin position="79"/>
        <end position="92"/>
    </location>
</feature>
<feature type="compositionally biased region" description="Low complexity" evidence="4">
    <location>
        <begin position="232"/>
        <end position="243"/>
    </location>
</feature>
<keyword evidence="6" id="KW-1185">Reference proteome</keyword>
<dbReference type="GO" id="GO:0005634">
    <property type="term" value="C:nucleus"/>
    <property type="evidence" value="ECO:0007669"/>
    <property type="project" value="TreeGrafter"/>
</dbReference>
<dbReference type="Pfam" id="PF16725">
    <property type="entry name" value="Nucleolin_bd"/>
    <property type="match status" value="1"/>
</dbReference>
<evidence type="ECO:0000313" key="6">
    <source>
        <dbReference type="Proteomes" id="UP001652661"/>
    </source>
</evidence>
<organism evidence="6 7">
    <name type="scientific">Drosophila kikkawai</name>
    <name type="common">Fruit fly</name>
    <dbReference type="NCBI Taxonomy" id="30033"/>
    <lineage>
        <taxon>Eukaryota</taxon>
        <taxon>Metazoa</taxon>
        <taxon>Ecdysozoa</taxon>
        <taxon>Arthropoda</taxon>
        <taxon>Hexapoda</taxon>
        <taxon>Insecta</taxon>
        <taxon>Pterygota</taxon>
        <taxon>Neoptera</taxon>
        <taxon>Endopterygota</taxon>
        <taxon>Diptera</taxon>
        <taxon>Brachycera</taxon>
        <taxon>Muscomorpha</taxon>
        <taxon>Ephydroidea</taxon>
        <taxon>Drosophilidae</taxon>
        <taxon>Drosophila</taxon>
        <taxon>Sophophora</taxon>
    </lineage>
</organism>
<dbReference type="Gene3D" id="1.10.10.2010">
    <property type="match status" value="1"/>
</dbReference>
<evidence type="ECO:0000256" key="1">
    <source>
        <dbReference type="ARBA" id="ARBA00006914"/>
    </source>
</evidence>
<dbReference type="PANTHER" id="PTHR23077">
    <property type="entry name" value="AAA-FAMILY ATPASE"/>
    <property type="match status" value="1"/>
</dbReference>
<dbReference type="Pfam" id="PF00004">
    <property type="entry name" value="AAA"/>
    <property type="match status" value="2"/>
</dbReference>
<evidence type="ECO:0000313" key="7">
    <source>
        <dbReference type="RefSeq" id="XP_017027645.1"/>
    </source>
</evidence>
<evidence type="ECO:0000259" key="5">
    <source>
        <dbReference type="SMART" id="SM00382"/>
    </source>
</evidence>
<dbReference type="InterPro" id="IPR041569">
    <property type="entry name" value="AAA_lid_3"/>
</dbReference>
<dbReference type="SUPFAM" id="SSF52540">
    <property type="entry name" value="P-loop containing nucleoside triphosphate hydrolases"/>
    <property type="match status" value="2"/>
</dbReference>
<dbReference type="RefSeq" id="XP_017027645.1">
    <property type="nucleotide sequence ID" value="XM_017172156.3"/>
</dbReference>
<feature type="region of interest" description="Disordered" evidence="4">
    <location>
        <begin position="76"/>
        <end position="97"/>
    </location>
</feature>
<dbReference type="FunFam" id="3.40.50.300:FF:000149">
    <property type="entry name" value="Nuclear valosin-containing protein-like"/>
    <property type="match status" value="1"/>
</dbReference>
<proteinExistence type="inferred from homology"/>
<keyword evidence="2" id="KW-0547">Nucleotide-binding</keyword>
<gene>
    <name evidence="7" type="primary">smid</name>
</gene>
<keyword evidence="3" id="KW-0067">ATP-binding</keyword>
<dbReference type="Gene3D" id="3.40.50.300">
    <property type="entry name" value="P-loop containing nucleotide triphosphate hydrolases"/>
    <property type="match status" value="2"/>
</dbReference>
<dbReference type="InterPro" id="IPR038100">
    <property type="entry name" value="NLV2_N_sf"/>
</dbReference>
<feature type="region of interest" description="Disordered" evidence="4">
    <location>
        <begin position="227"/>
        <end position="253"/>
    </location>
</feature>
<dbReference type="InterPro" id="IPR003593">
    <property type="entry name" value="AAA+_ATPase"/>
</dbReference>
<dbReference type="InterPro" id="IPR003959">
    <property type="entry name" value="ATPase_AAA_core"/>
</dbReference>
<feature type="compositionally biased region" description="Basic and acidic residues" evidence="4">
    <location>
        <begin position="519"/>
        <end position="535"/>
    </location>
</feature>
<dbReference type="PROSITE" id="PS00674">
    <property type="entry name" value="AAA"/>
    <property type="match status" value="1"/>
</dbReference>
<dbReference type="GO" id="GO:0003723">
    <property type="term" value="F:RNA binding"/>
    <property type="evidence" value="ECO:0007669"/>
    <property type="project" value="TreeGrafter"/>
</dbReference>
<evidence type="ECO:0000256" key="4">
    <source>
        <dbReference type="SAM" id="MobiDB-lite"/>
    </source>
</evidence>
<dbReference type="FunFam" id="1.10.8.60:FF:000112">
    <property type="entry name" value="Smallminded, isoform A"/>
    <property type="match status" value="1"/>
</dbReference>
<dbReference type="InterPro" id="IPR031996">
    <property type="entry name" value="NVL2_nucleolin-bd"/>
</dbReference>
<dbReference type="OrthoDB" id="27435at2759"/>
<name>A0A6P4IH47_DROKI</name>
<dbReference type="GO" id="GO:0042254">
    <property type="term" value="P:ribosome biogenesis"/>
    <property type="evidence" value="ECO:0007669"/>
    <property type="project" value="TreeGrafter"/>
</dbReference>
<feature type="region of interest" description="Disordered" evidence="4">
    <location>
        <begin position="516"/>
        <end position="664"/>
    </location>
</feature>
<comment type="similarity">
    <text evidence="1">Belongs to the AAA ATPase family.</text>
</comment>
<dbReference type="Gene3D" id="1.10.8.60">
    <property type="match status" value="2"/>
</dbReference>
<dbReference type="GO" id="GO:0005524">
    <property type="term" value="F:ATP binding"/>
    <property type="evidence" value="ECO:0007669"/>
    <property type="project" value="UniProtKB-KW"/>
</dbReference>
<feature type="domain" description="AAA+ ATPase" evidence="5">
    <location>
        <begin position="753"/>
        <end position="891"/>
    </location>
</feature>
<evidence type="ECO:0000256" key="2">
    <source>
        <dbReference type="ARBA" id="ARBA00022741"/>
    </source>
</evidence>